<dbReference type="SMART" id="SM00369">
    <property type="entry name" value="LRR_TYP"/>
    <property type="match status" value="4"/>
</dbReference>
<evidence type="ECO:0000256" key="15">
    <source>
        <dbReference type="ARBA" id="ARBA00023157"/>
    </source>
</evidence>
<evidence type="ECO:0000256" key="9">
    <source>
        <dbReference type="ARBA" id="ARBA00022737"/>
    </source>
</evidence>
<dbReference type="Gene3D" id="1.10.510.10">
    <property type="entry name" value="Transferase(Phosphotransferase) domain 1"/>
    <property type="match status" value="1"/>
</dbReference>
<accession>A0A7J7NYG4</accession>
<dbReference type="SMART" id="SM00220">
    <property type="entry name" value="S_TKc"/>
    <property type="match status" value="1"/>
</dbReference>
<gene>
    <name evidence="25" type="ORF">GIB67_030574</name>
</gene>
<keyword evidence="16" id="KW-0675">Receptor</keyword>
<dbReference type="GO" id="GO:0005524">
    <property type="term" value="F:ATP binding"/>
    <property type="evidence" value="ECO:0007669"/>
    <property type="project" value="UniProtKB-UniRule"/>
</dbReference>
<evidence type="ECO:0000256" key="21">
    <source>
        <dbReference type="SAM" id="MobiDB-lite"/>
    </source>
</evidence>
<organism evidence="25 26">
    <name type="scientific">Kingdonia uniflora</name>
    <dbReference type="NCBI Taxonomy" id="39325"/>
    <lineage>
        <taxon>Eukaryota</taxon>
        <taxon>Viridiplantae</taxon>
        <taxon>Streptophyta</taxon>
        <taxon>Embryophyta</taxon>
        <taxon>Tracheophyta</taxon>
        <taxon>Spermatophyta</taxon>
        <taxon>Magnoliopsida</taxon>
        <taxon>Ranunculales</taxon>
        <taxon>Circaeasteraceae</taxon>
        <taxon>Kingdonia</taxon>
    </lineage>
</organism>
<dbReference type="InterPro" id="IPR011009">
    <property type="entry name" value="Kinase-like_dom_sf"/>
</dbReference>
<keyword evidence="10 20" id="KW-0547">Nucleotide-binding</keyword>
<evidence type="ECO:0000259" key="24">
    <source>
        <dbReference type="PROSITE" id="PS50011"/>
    </source>
</evidence>
<evidence type="ECO:0000256" key="6">
    <source>
        <dbReference type="ARBA" id="ARBA00022679"/>
    </source>
</evidence>
<comment type="caution">
    <text evidence="25">The sequence shown here is derived from an EMBL/GenBank/DDBJ whole genome shotgun (WGS) entry which is preliminary data.</text>
</comment>
<dbReference type="SUPFAM" id="SSF52058">
    <property type="entry name" value="L domain-like"/>
    <property type="match status" value="2"/>
</dbReference>
<feature type="region of interest" description="Disordered" evidence="21">
    <location>
        <begin position="442"/>
        <end position="472"/>
    </location>
</feature>
<evidence type="ECO:0000256" key="7">
    <source>
        <dbReference type="ARBA" id="ARBA00022692"/>
    </source>
</evidence>
<dbReference type="Proteomes" id="UP000541444">
    <property type="component" value="Unassembled WGS sequence"/>
</dbReference>
<dbReference type="GO" id="GO:0004674">
    <property type="term" value="F:protein serine/threonine kinase activity"/>
    <property type="evidence" value="ECO:0007669"/>
    <property type="project" value="UniProtKB-KW"/>
</dbReference>
<comment type="similarity">
    <text evidence="2">Belongs to the protein kinase superfamily. Ser/Thr protein kinase family.</text>
</comment>
<dbReference type="SUPFAM" id="SSF56112">
    <property type="entry name" value="Protein kinase-like (PK-like)"/>
    <property type="match status" value="1"/>
</dbReference>
<evidence type="ECO:0000256" key="2">
    <source>
        <dbReference type="ARBA" id="ARBA00008684"/>
    </source>
</evidence>
<evidence type="ECO:0000313" key="25">
    <source>
        <dbReference type="EMBL" id="KAF6171958.1"/>
    </source>
</evidence>
<dbReference type="Pfam" id="PF08263">
    <property type="entry name" value="LRRNT_2"/>
    <property type="match status" value="2"/>
</dbReference>
<evidence type="ECO:0000256" key="22">
    <source>
        <dbReference type="SAM" id="Phobius"/>
    </source>
</evidence>
<dbReference type="EC" id="2.7.11.1" evidence="3"/>
<evidence type="ECO:0000256" key="11">
    <source>
        <dbReference type="ARBA" id="ARBA00022777"/>
    </source>
</evidence>
<dbReference type="Pfam" id="PF00560">
    <property type="entry name" value="LRR_1"/>
    <property type="match status" value="1"/>
</dbReference>
<feature type="signal peptide" evidence="23">
    <location>
        <begin position="1"/>
        <end position="28"/>
    </location>
</feature>
<dbReference type="Pfam" id="PF12799">
    <property type="entry name" value="LRR_4"/>
    <property type="match status" value="1"/>
</dbReference>
<keyword evidence="17" id="KW-0325">Glycoprotein</keyword>
<reference evidence="25 26" key="1">
    <citation type="journal article" date="2020" name="IScience">
        <title>Genome Sequencing of the Endangered Kingdonia uniflora (Circaeasteraceae, Ranunculales) Reveals Potential Mechanisms of Evolutionary Specialization.</title>
        <authorList>
            <person name="Sun Y."/>
            <person name="Deng T."/>
            <person name="Zhang A."/>
            <person name="Moore M.J."/>
            <person name="Landis J.B."/>
            <person name="Lin N."/>
            <person name="Zhang H."/>
            <person name="Zhang X."/>
            <person name="Huang J."/>
            <person name="Zhang X."/>
            <person name="Sun H."/>
            <person name="Wang H."/>
        </authorList>
    </citation>
    <scope>NUCLEOTIDE SEQUENCE [LARGE SCALE GENOMIC DNA]</scope>
    <source>
        <strain evidence="25">TB1705</strain>
        <tissue evidence="25">Leaf</tissue>
    </source>
</reference>
<keyword evidence="14 22" id="KW-0472">Membrane</keyword>
<sequence>MSERNSPPLLFLTIILLSLSLFISPTLSDDAAILQKLLGSFSSPPSGWSGSNPCKWSGINCDGSNRVTSIDISSKSISGVLPPEINELTQLKTLSFQQNKLSGAIPDLSNLVNLQELFLDSNNFTSVGSLSGLRSLQTLSLSNNVQLDPWVLPVDLTQSESLVTLYVSNVNLYGWIPEFLGNFSSLQNLRLSYNNLTGALPASLAGSGVMNLWLNNQVNGLSGRIDVLGAMSQLSQVWLHKNAFSGGVPDLSNCTSLFDLQLRDNQLTGVVPLSVISLPRLVNVSLDNNKLQGPYPEFGSGVKVSLGSTNSFCNTKPGPCDPQVTELLAVAGALGYPMTLAESWEGNDACNQWTFISCSDGKVTIINFAKQHFSGTISPEIAKLTSLKTLSLNDNNLSGEIPASLANLTGLENVDVSNNNLVGKIPELPNVKTLKTSGNPLLGINATSPPSSDTNPGSGSNATSPGSSNIAPKSKSSVSVGMIAGIVIAVVAVVGLGILLYYCKCFSNKTHQKFGPVPVNPPNGAKVNGYVGAVSELQSQSSGENNGDVQYFEGGNVAISIQLLRQVTDNFSENNILGKGGFGVVYKGELHDGTQIAVKRMESGIMGTKGLKEFQAEIAVLSKVRHRHLVALLGYCVNGNERLLVYEYMPQGTLGQHLFDREENRHTPLTWKQRLSIALDVARGVEYLHSLAQQSFIHRDLKPSNILLGDDMRAKVSDFGLVKNAPDGKYSVETRLAGTFGYLAPEYAATGRVTRKVDVYAFGVVLMEMITGRKALEENMPEEQSHLVTWFQRVLIDMEKNLPIAIDPTLHPDDETYKTIITVSDLAGHCTARDPSQRPDMGHAVNILGPLVEQWKPSSHEEEEAFGIDYPAASLPLRVQQWMVGESTSTDVYATRGPITSLTDTTTGSSVANSMLSGPTCR</sequence>
<evidence type="ECO:0000256" key="8">
    <source>
        <dbReference type="ARBA" id="ARBA00022729"/>
    </source>
</evidence>
<evidence type="ECO:0000256" key="13">
    <source>
        <dbReference type="ARBA" id="ARBA00022989"/>
    </source>
</evidence>
<dbReference type="EMBL" id="JACGCM010000446">
    <property type="protein sequence ID" value="KAF6171958.1"/>
    <property type="molecule type" value="Genomic_DNA"/>
</dbReference>
<dbReference type="InterPro" id="IPR000719">
    <property type="entry name" value="Prot_kinase_dom"/>
</dbReference>
<keyword evidence="9" id="KW-0677">Repeat</keyword>
<keyword evidence="12 20" id="KW-0067">ATP-binding</keyword>
<comment type="catalytic activity">
    <reaction evidence="18">
        <text>L-threonyl-[protein] + ATP = O-phospho-L-threonyl-[protein] + ADP + H(+)</text>
        <dbReference type="Rhea" id="RHEA:46608"/>
        <dbReference type="Rhea" id="RHEA-COMP:11060"/>
        <dbReference type="Rhea" id="RHEA-COMP:11605"/>
        <dbReference type="ChEBI" id="CHEBI:15378"/>
        <dbReference type="ChEBI" id="CHEBI:30013"/>
        <dbReference type="ChEBI" id="CHEBI:30616"/>
        <dbReference type="ChEBI" id="CHEBI:61977"/>
        <dbReference type="ChEBI" id="CHEBI:456216"/>
        <dbReference type="EC" id="2.7.11.1"/>
    </reaction>
</comment>
<dbReference type="FunFam" id="3.30.200.20:FF:000226">
    <property type="entry name" value="receptor protein kinase TMK1"/>
    <property type="match status" value="1"/>
</dbReference>
<dbReference type="FunFam" id="3.80.10.10:FF:000129">
    <property type="entry name" value="Leucine-rich repeat receptor-like kinase"/>
    <property type="match status" value="1"/>
</dbReference>
<evidence type="ECO:0000256" key="5">
    <source>
        <dbReference type="ARBA" id="ARBA00022614"/>
    </source>
</evidence>
<dbReference type="SMART" id="SM00365">
    <property type="entry name" value="LRR_SD22"/>
    <property type="match status" value="3"/>
</dbReference>
<dbReference type="PROSITE" id="PS50011">
    <property type="entry name" value="PROTEIN_KINASE_DOM"/>
    <property type="match status" value="1"/>
</dbReference>
<evidence type="ECO:0000256" key="4">
    <source>
        <dbReference type="ARBA" id="ARBA00022527"/>
    </source>
</evidence>
<keyword evidence="5" id="KW-0433">Leucine-rich repeat</keyword>
<feature type="chain" id="PRO_5029643003" description="non-specific serine/threonine protein kinase" evidence="23">
    <location>
        <begin position="29"/>
        <end position="922"/>
    </location>
</feature>
<dbReference type="InterPro" id="IPR013210">
    <property type="entry name" value="LRR_N_plant-typ"/>
</dbReference>
<dbReference type="GO" id="GO:0016020">
    <property type="term" value="C:membrane"/>
    <property type="evidence" value="ECO:0007669"/>
    <property type="project" value="UniProtKB-SubCell"/>
</dbReference>
<evidence type="ECO:0000256" key="23">
    <source>
        <dbReference type="SAM" id="SignalP"/>
    </source>
</evidence>
<protein>
    <recommendedName>
        <fullName evidence="3">non-specific serine/threonine protein kinase</fullName>
        <ecNumber evidence="3">2.7.11.1</ecNumber>
    </recommendedName>
</protein>
<dbReference type="InterPro" id="IPR003591">
    <property type="entry name" value="Leu-rich_rpt_typical-subtyp"/>
</dbReference>
<keyword evidence="7 22" id="KW-0812">Transmembrane</keyword>
<dbReference type="FunFam" id="1.10.510.10:FF:000198">
    <property type="entry name" value="receptor protein kinase TMK1"/>
    <property type="match status" value="1"/>
</dbReference>
<evidence type="ECO:0000256" key="19">
    <source>
        <dbReference type="ARBA" id="ARBA00048679"/>
    </source>
</evidence>
<dbReference type="InterPro" id="IPR032675">
    <property type="entry name" value="LRR_dom_sf"/>
</dbReference>
<feature type="transmembrane region" description="Helical" evidence="22">
    <location>
        <begin position="478"/>
        <end position="503"/>
    </location>
</feature>
<dbReference type="PANTHER" id="PTHR47986">
    <property type="entry name" value="OSJNBA0070M12.3 PROTEIN"/>
    <property type="match status" value="1"/>
</dbReference>
<keyword evidence="8 23" id="KW-0732">Signal</keyword>
<dbReference type="InterPro" id="IPR025875">
    <property type="entry name" value="Leu-rich_rpt_4"/>
</dbReference>
<keyword evidence="11" id="KW-0418">Kinase</keyword>
<keyword evidence="6" id="KW-0808">Transferase</keyword>
<dbReference type="PROSITE" id="PS51450">
    <property type="entry name" value="LRR"/>
    <property type="match status" value="1"/>
</dbReference>
<dbReference type="PROSITE" id="PS00107">
    <property type="entry name" value="PROTEIN_KINASE_ATP"/>
    <property type="match status" value="1"/>
</dbReference>
<keyword evidence="15" id="KW-1015">Disulfide bond</keyword>
<evidence type="ECO:0000256" key="17">
    <source>
        <dbReference type="ARBA" id="ARBA00023180"/>
    </source>
</evidence>
<dbReference type="AlphaFoldDB" id="A0A7J7NYG4"/>
<dbReference type="CDD" id="cd14066">
    <property type="entry name" value="STKc_IRAK"/>
    <property type="match status" value="1"/>
</dbReference>
<feature type="binding site" evidence="20">
    <location>
        <position position="599"/>
    </location>
    <ligand>
        <name>ATP</name>
        <dbReference type="ChEBI" id="CHEBI:30616"/>
    </ligand>
</feature>
<evidence type="ECO:0000256" key="18">
    <source>
        <dbReference type="ARBA" id="ARBA00047899"/>
    </source>
</evidence>
<dbReference type="InterPro" id="IPR052422">
    <property type="entry name" value="Auxin_Ser/Thr_Kinase"/>
</dbReference>
<comment type="subcellular location">
    <subcellularLocation>
        <location evidence="1">Membrane</location>
        <topology evidence="1">Single-pass membrane protein</topology>
    </subcellularLocation>
</comment>
<evidence type="ECO:0000256" key="12">
    <source>
        <dbReference type="ARBA" id="ARBA00022840"/>
    </source>
</evidence>
<keyword evidence="26" id="KW-1185">Reference proteome</keyword>
<dbReference type="InterPro" id="IPR001611">
    <property type="entry name" value="Leu-rich_rpt"/>
</dbReference>
<dbReference type="FunFam" id="3.80.10.10:FF:000190">
    <property type="entry name" value="Receptor-like kinase TMK4"/>
    <property type="match status" value="1"/>
</dbReference>
<evidence type="ECO:0000256" key="1">
    <source>
        <dbReference type="ARBA" id="ARBA00004167"/>
    </source>
</evidence>
<evidence type="ECO:0000256" key="20">
    <source>
        <dbReference type="PROSITE-ProRule" id="PRU10141"/>
    </source>
</evidence>
<evidence type="ECO:0000256" key="14">
    <source>
        <dbReference type="ARBA" id="ARBA00023136"/>
    </source>
</evidence>
<dbReference type="InterPro" id="IPR017441">
    <property type="entry name" value="Protein_kinase_ATP_BS"/>
</dbReference>
<feature type="domain" description="Protein kinase" evidence="24">
    <location>
        <begin position="571"/>
        <end position="852"/>
    </location>
</feature>
<proteinExistence type="inferred from homology"/>
<evidence type="ECO:0000256" key="16">
    <source>
        <dbReference type="ARBA" id="ARBA00023170"/>
    </source>
</evidence>
<dbReference type="Gene3D" id="3.80.10.10">
    <property type="entry name" value="Ribonuclease Inhibitor"/>
    <property type="match status" value="2"/>
</dbReference>
<keyword evidence="4" id="KW-0723">Serine/threonine-protein kinase</keyword>
<comment type="catalytic activity">
    <reaction evidence="19">
        <text>L-seryl-[protein] + ATP = O-phospho-L-seryl-[protein] + ADP + H(+)</text>
        <dbReference type="Rhea" id="RHEA:17989"/>
        <dbReference type="Rhea" id="RHEA-COMP:9863"/>
        <dbReference type="Rhea" id="RHEA-COMP:11604"/>
        <dbReference type="ChEBI" id="CHEBI:15378"/>
        <dbReference type="ChEBI" id="CHEBI:29999"/>
        <dbReference type="ChEBI" id="CHEBI:30616"/>
        <dbReference type="ChEBI" id="CHEBI:83421"/>
        <dbReference type="ChEBI" id="CHEBI:456216"/>
        <dbReference type="EC" id="2.7.11.1"/>
    </reaction>
</comment>
<evidence type="ECO:0000256" key="10">
    <source>
        <dbReference type="ARBA" id="ARBA00022741"/>
    </source>
</evidence>
<name>A0A7J7NYG4_9MAGN</name>
<dbReference type="PANTHER" id="PTHR47986:SF10">
    <property type="entry name" value="RECEPTOR-LIKE KINASE TMK4"/>
    <property type="match status" value="1"/>
</dbReference>
<dbReference type="OrthoDB" id="978612at2759"/>
<evidence type="ECO:0000313" key="26">
    <source>
        <dbReference type="Proteomes" id="UP000541444"/>
    </source>
</evidence>
<dbReference type="InterPro" id="IPR001245">
    <property type="entry name" value="Ser-Thr/Tyr_kinase_cat_dom"/>
</dbReference>
<evidence type="ECO:0000256" key="3">
    <source>
        <dbReference type="ARBA" id="ARBA00012513"/>
    </source>
</evidence>
<dbReference type="Gene3D" id="3.30.200.20">
    <property type="entry name" value="Phosphorylase Kinase, domain 1"/>
    <property type="match status" value="1"/>
</dbReference>
<dbReference type="InterPro" id="IPR008271">
    <property type="entry name" value="Ser/Thr_kinase_AS"/>
</dbReference>
<dbReference type="PROSITE" id="PS00108">
    <property type="entry name" value="PROTEIN_KINASE_ST"/>
    <property type="match status" value="1"/>
</dbReference>
<keyword evidence="13 22" id="KW-1133">Transmembrane helix</keyword>
<dbReference type="Pfam" id="PF07714">
    <property type="entry name" value="PK_Tyr_Ser-Thr"/>
    <property type="match status" value="1"/>
</dbReference>